<comment type="caution">
    <text evidence="9">Lacks conserved residue(s) required for the propagation of feature annotation.</text>
</comment>
<comment type="subcellular location">
    <subcellularLocation>
        <location evidence="1 9">Cell membrane</location>
        <topology evidence="1 9">Multi-pass membrane protein</topology>
    </subcellularLocation>
</comment>
<dbReference type="GO" id="GO:0043952">
    <property type="term" value="P:protein transport by the Sec complex"/>
    <property type="evidence" value="ECO:0007669"/>
    <property type="project" value="UniProtKB-UniRule"/>
</dbReference>
<evidence type="ECO:0000256" key="3">
    <source>
        <dbReference type="ARBA" id="ARBA00022475"/>
    </source>
</evidence>
<dbReference type="PANTHER" id="PTHR30081:SF8">
    <property type="entry name" value="PROTEIN TRANSLOCASE SUBUNIT SECF"/>
    <property type="match status" value="1"/>
</dbReference>
<dbReference type="SUPFAM" id="SSF82866">
    <property type="entry name" value="Multidrug efflux transporter AcrB transmembrane domain"/>
    <property type="match status" value="1"/>
</dbReference>
<comment type="similarity">
    <text evidence="9">Belongs to the SecD/SecF family. SecF subfamily.</text>
</comment>
<feature type="transmembrane region" description="Helical" evidence="9">
    <location>
        <begin position="240"/>
        <end position="261"/>
    </location>
</feature>
<evidence type="ECO:0000313" key="11">
    <source>
        <dbReference type="EMBL" id="GFM35414.1"/>
    </source>
</evidence>
<dbReference type="Pfam" id="PF02355">
    <property type="entry name" value="SecD_SecF_C"/>
    <property type="match status" value="2"/>
</dbReference>
<feature type="transmembrane region" description="Helical" evidence="9">
    <location>
        <begin position="189"/>
        <end position="206"/>
    </location>
</feature>
<keyword evidence="4 9" id="KW-0812">Transmembrane</keyword>
<dbReference type="InterPro" id="IPR022645">
    <property type="entry name" value="SecD/SecF_bac"/>
</dbReference>
<dbReference type="PRINTS" id="PR01755">
    <property type="entry name" value="SECFTRNLCASE"/>
</dbReference>
<dbReference type="GO" id="GO:0006605">
    <property type="term" value="P:protein targeting"/>
    <property type="evidence" value="ECO:0007669"/>
    <property type="project" value="UniProtKB-UniRule"/>
</dbReference>
<sequence length="364" mass="39065">MGLSIIKPDSNINFVGQRKTFMALSLVVMLVCLVSLVMKGGPRYGVDFAGGVMVQVSFDRTVAPEAISASLADAELPGLVVQRIGLAADNEFIIRASLSDANPETMRSSIQRSLATNLADTSFEIQRLEMVGPKVGSDLRSAALEALYYAVLLIAIYISGRFEQRWFIAGIMAAALATALYGLGKLGLSKPYLVVAAMGLTLVLCWRLKLNFALSAVGALIHDVFITVGVFSLLDKEFDLTIVAALLTIVGYSLNDTIIVFDRIRENIRGRTSPTYAQVVNTAVNQTLSRTLLTSGTTLLVILALFVLGGSVIHDFALAMLVGIGVGTYSSIFVASPILLALSPEELPEEVEKKEPSKPKYAEV</sequence>
<keyword evidence="3 9" id="KW-1003">Cell membrane</keyword>
<dbReference type="EMBL" id="BLVP01000001">
    <property type="protein sequence ID" value="GFM35414.1"/>
    <property type="molecule type" value="Genomic_DNA"/>
</dbReference>
<feature type="transmembrane region" description="Helical" evidence="9">
    <location>
        <begin position="139"/>
        <end position="159"/>
    </location>
</feature>
<dbReference type="InterPro" id="IPR005665">
    <property type="entry name" value="SecF_bac"/>
</dbReference>
<keyword evidence="8 9" id="KW-0472">Membrane</keyword>
<comment type="subunit">
    <text evidence="9">Forms a complex with SecD. Part of the essential Sec protein translocation apparatus which comprises SecA, SecYEG and auxiliary proteins SecDF. Other proteins may also be involved.</text>
</comment>
<keyword evidence="2 9" id="KW-0813">Transport</keyword>
<comment type="function">
    <text evidence="9">Part of the Sec protein translocase complex. Interacts with the SecYEG preprotein conducting channel. SecDF uses the proton motive force (PMF) to complete protein translocation after the ATP-dependent function of SecA.</text>
</comment>
<dbReference type="NCBIfam" id="TIGR00966">
    <property type="entry name" value="transloc_SecF"/>
    <property type="match status" value="1"/>
</dbReference>
<dbReference type="GO" id="GO:0065002">
    <property type="term" value="P:intracellular protein transmembrane transport"/>
    <property type="evidence" value="ECO:0007669"/>
    <property type="project" value="UniProtKB-UniRule"/>
</dbReference>
<dbReference type="InterPro" id="IPR022813">
    <property type="entry name" value="SecD/SecF_arch_bac"/>
</dbReference>
<reference evidence="11 12" key="1">
    <citation type="submission" date="2020-05" db="EMBL/GenBank/DDBJ databases">
        <title>Draft genome sequence of Desulfovibrio psychrotolerans JS1T.</title>
        <authorList>
            <person name="Ueno A."/>
            <person name="Tamazawa S."/>
            <person name="Tamamura S."/>
            <person name="Murakami T."/>
            <person name="Kiyama T."/>
            <person name="Inomata H."/>
            <person name="Amano Y."/>
            <person name="Miyakawa K."/>
            <person name="Tamaki H."/>
            <person name="Naganuma T."/>
            <person name="Kaneko K."/>
        </authorList>
    </citation>
    <scope>NUCLEOTIDE SEQUENCE [LARGE SCALE GENOMIC DNA]</scope>
    <source>
        <strain evidence="11 12">JS1</strain>
    </source>
</reference>
<accession>A0A7J0BQR8</accession>
<feature type="transmembrane region" description="Helical" evidence="9">
    <location>
        <begin position="213"/>
        <end position="234"/>
    </location>
</feature>
<dbReference type="AlphaFoldDB" id="A0A7J0BQR8"/>
<name>A0A7J0BQR8_9BACT</name>
<dbReference type="Proteomes" id="UP000503820">
    <property type="component" value="Unassembled WGS sequence"/>
</dbReference>
<dbReference type="Gene3D" id="1.20.1640.10">
    <property type="entry name" value="Multidrug efflux transporter AcrB transmembrane domain"/>
    <property type="match status" value="1"/>
</dbReference>
<feature type="transmembrane region" description="Helical" evidence="9">
    <location>
        <begin position="21"/>
        <end position="38"/>
    </location>
</feature>
<evidence type="ECO:0000313" key="12">
    <source>
        <dbReference type="Proteomes" id="UP000503820"/>
    </source>
</evidence>
<evidence type="ECO:0000256" key="9">
    <source>
        <dbReference type="HAMAP-Rule" id="MF_01464"/>
    </source>
</evidence>
<feature type="transmembrane region" description="Helical" evidence="9">
    <location>
        <begin position="166"/>
        <end position="183"/>
    </location>
</feature>
<dbReference type="InterPro" id="IPR022646">
    <property type="entry name" value="SecD/SecF_CS"/>
</dbReference>
<feature type="domain" description="Protein export membrane protein SecD/SecF C-terminal" evidence="10">
    <location>
        <begin position="119"/>
        <end position="175"/>
    </location>
</feature>
<evidence type="ECO:0000259" key="10">
    <source>
        <dbReference type="Pfam" id="PF02355"/>
    </source>
</evidence>
<evidence type="ECO:0000256" key="8">
    <source>
        <dbReference type="ARBA" id="ARBA00023136"/>
    </source>
</evidence>
<keyword evidence="7 9" id="KW-0811">Translocation</keyword>
<gene>
    <name evidence="9 11" type="primary">secF</name>
    <name evidence="11" type="ORF">DSM19430T_00980</name>
</gene>
<dbReference type="GO" id="GO:0015450">
    <property type="term" value="F:protein-transporting ATPase activity"/>
    <property type="evidence" value="ECO:0007669"/>
    <property type="project" value="InterPro"/>
</dbReference>
<organism evidence="11 12">
    <name type="scientific">Desulfovibrio psychrotolerans</name>
    <dbReference type="NCBI Taxonomy" id="415242"/>
    <lineage>
        <taxon>Bacteria</taxon>
        <taxon>Pseudomonadati</taxon>
        <taxon>Thermodesulfobacteriota</taxon>
        <taxon>Desulfovibrionia</taxon>
        <taxon>Desulfovibrionales</taxon>
        <taxon>Desulfovibrionaceae</taxon>
        <taxon>Desulfovibrio</taxon>
    </lineage>
</organism>
<keyword evidence="5 9" id="KW-0653">Protein transport</keyword>
<keyword evidence="6 9" id="KW-1133">Transmembrane helix</keyword>
<evidence type="ECO:0000256" key="2">
    <source>
        <dbReference type="ARBA" id="ARBA00022448"/>
    </source>
</evidence>
<protein>
    <recommendedName>
        <fullName evidence="9">Protein-export membrane protein SecF</fullName>
    </recommendedName>
</protein>
<comment type="caution">
    <text evidence="11">The sequence shown here is derived from an EMBL/GenBank/DDBJ whole genome shotgun (WGS) entry which is preliminary data.</text>
</comment>
<evidence type="ECO:0000256" key="4">
    <source>
        <dbReference type="ARBA" id="ARBA00022692"/>
    </source>
</evidence>
<dbReference type="GO" id="GO:0005886">
    <property type="term" value="C:plasma membrane"/>
    <property type="evidence" value="ECO:0007669"/>
    <property type="project" value="UniProtKB-SubCell"/>
</dbReference>
<dbReference type="Pfam" id="PF07549">
    <property type="entry name" value="Sec_GG"/>
    <property type="match status" value="1"/>
</dbReference>
<evidence type="ECO:0000256" key="1">
    <source>
        <dbReference type="ARBA" id="ARBA00004651"/>
    </source>
</evidence>
<evidence type="ECO:0000256" key="6">
    <source>
        <dbReference type="ARBA" id="ARBA00022989"/>
    </source>
</evidence>
<feature type="domain" description="Protein export membrane protein SecD/SecF C-terminal" evidence="10">
    <location>
        <begin position="193"/>
        <end position="343"/>
    </location>
</feature>
<dbReference type="HAMAP" id="MF_01464_B">
    <property type="entry name" value="SecF_B"/>
    <property type="match status" value="1"/>
</dbReference>
<keyword evidence="12" id="KW-1185">Reference proteome</keyword>
<dbReference type="RefSeq" id="WP_174408141.1">
    <property type="nucleotide sequence ID" value="NZ_BLVP01000001.1"/>
</dbReference>
<proteinExistence type="inferred from homology"/>
<feature type="transmembrane region" description="Helical" evidence="9">
    <location>
        <begin position="292"/>
        <end position="313"/>
    </location>
</feature>
<dbReference type="InterPro" id="IPR048634">
    <property type="entry name" value="SecD_SecF_C"/>
</dbReference>
<feature type="transmembrane region" description="Helical" evidence="9">
    <location>
        <begin position="319"/>
        <end position="342"/>
    </location>
</feature>
<dbReference type="PANTHER" id="PTHR30081">
    <property type="entry name" value="PROTEIN-EXPORT MEMBRANE PROTEIN SEC"/>
    <property type="match status" value="1"/>
</dbReference>
<evidence type="ECO:0000256" key="5">
    <source>
        <dbReference type="ARBA" id="ARBA00022927"/>
    </source>
</evidence>
<evidence type="ECO:0000256" key="7">
    <source>
        <dbReference type="ARBA" id="ARBA00023010"/>
    </source>
</evidence>